<dbReference type="EMBL" id="MU853426">
    <property type="protein sequence ID" value="KAK4131277.1"/>
    <property type="molecule type" value="Genomic_DNA"/>
</dbReference>
<proteinExistence type="predicted"/>
<feature type="signal peptide" evidence="2">
    <location>
        <begin position="1"/>
        <end position="26"/>
    </location>
</feature>
<feature type="region of interest" description="Disordered" evidence="1">
    <location>
        <begin position="61"/>
        <end position="98"/>
    </location>
</feature>
<organism evidence="3 4">
    <name type="scientific">Trichocladium antarcticum</name>
    <dbReference type="NCBI Taxonomy" id="1450529"/>
    <lineage>
        <taxon>Eukaryota</taxon>
        <taxon>Fungi</taxon>
        <taxon>Dikarya</taxon>
        <taxon>Ascomycota</taxon>
        <taxon>Pezizomycotina</taxon>
        <taxon>Sordariomycetes</taxon>
        <taxon>Sordariomycetidae</taxon>
        <taxon>Sordariales</taxon>
        <taxon>Chaetomiaceae</taxon>
        <taxon>Trichocladium</taxon>
    </lineage>
</organism>
<evidence type="ECO:0000313" key="4">
    <source>
        <dbReference type="Proteomes" id="UP001304895"/>
    </source>
</evidence>
<protein>
    <submittedName>
        <fullName evidence="3">Uncharacterized protein</fullName>
    </submittedName>
</protein>
<sequence length="168" mass="18624">MQLWGLGKWSGHQFPWVCMCICWAHLRVQYTGYCEQYFPACLHQSGRILLALEPNHKIVARSPAAHGQGPTVNRKSGNQGLRGSGARGTNPSQAQERTQESNTWILRCDLCCPLSRSRYMHQDIRSIYGQVSNPLDPTSDIVTADLGAGEYSLNGVLGRRTICHANVA</sequence>
<evidence type="ECO:0000256" key="2">
    <source>
        <dbReference type="SAM" id="SignalP"/>
    </source>
</evidence>
<name>A0AAN6UE04_9PEZI</name>
<keyword evidence="4" id="KW-1185">Reference proteome</keyword>
<evidence type="ECO:0000313" key="3">
    <source>
        <dbReference type="EMBL" id="KAK4131277.1"/>
    </source>
</evidence>
<feature type="compositionally biased region" description="Polar residues" evidence="1">
    <location>
        <begin position="87"/>
        <end position="98"/>
    </location>
</feature>
<reference evidence="3" key="1">
    <citation type="journal article" date="2023" name="Mol. Phylogenet. Evol.">
        <title>Genome-scale phylogeny and comparative genomics of the fungal order Sordariales.</title>
        <authorList>
            <person name="Hensen N."/>
            <person name="Bonometti L."/>
            <person name="Westerberg I."/>
            <person name="Brannstrom I.O."/>
            <person name="Guillou S."/>
            <person name="Cros-Aarteil S."/>
            <person name="Calhoun S."/>
            <person name="Haridas S."/>
            <person name="Kuo A."/>
            <person name="Mondo S."/>
            <person name="Pangilinan J."/>
            <person name="Riley R."/>
            <person name="LaButti K."/>
            <person name="Andreopoulos B."/>
            <person name="Lipzen A."/>
            <person name="Chen C."/>
            <person name="Yan M."/>
            <person name="Daum C."/>
            <person name="Ng V."/>
            <person name="Clum A."/>
            <person name="Steindorff A."/>
            <person name="Ohm R.A."/>
            <person name="Martin F."/>
            <person name="Silar P."/>
            <person name="Natvig D.O."/>
            <person name="Lalanne C."/>
            <person name="Gautier V."/>
            <person name="Ament-Velasquez S.L."/>
            <person name="Kruys A."/>
            <person name="Hutchinson M.I."/>
            <person name="Powell A.J."/>
            <person name="Barry K."/>
            <person name="Miller A.N."/>
            <person name="Grigoriev I.V."/>
            <person name="Debuchy R."/>
            <person name="Gladieux P."/>
            <person name="Hiltunen Thoren M."/>
            <person name="Johannesson H."/>
        </authorList>
    </citation>
    <scope>NUCLEOTIDE SEQUENCE</scope>
    <source>
        <strain evidence="3">CBS 123565</strain>
    </source>
</reference>
<feature type="chain" id="PRO_5042920603" evidence="2">
    <location>
        <begin position="27"/>
        <end position="168"/>
    </location>
</feature>
<dbReference type="AlphaFoldDB" id="A0AAN6UE04"/>
<evidence type="ECO:0000256" key="1">
    <source>
        <dbReference type="SAM" id="MobiDB-lite"/>
    </source>
</evidence>
<keyword evidence="2" id="KW-0732">Signal</keyword>
<reference evidence="3" key="2">
    <citation type="submission" date="2023-05" db="EMBL/GenBank/DDBJ databases">
        <authorList>
            <consortium name="Lawrence Berkeley National Laboratory"/>
            <person name="Steindorff A."/>
            <person name="Hensen N."/>
            <person name="Bonometti L."/>
            <person name="Westerberg I."/>
            <person name="Brannstrom I.O."/>
            <person name="Guillou S."/>
            <person name="Cros-Aarteil S."/>
            <person name="Calhoun S."/>
            <person name="Haridas S."/>
            <person name="Kuo A."/>
            <person name="Mondo S."/>
            <person name="Pangilinan J."/>
            <person name="Riley R."/>
            <person name="Labutti K."/>
            <person name="Andreopoulos B."/>
            <person name="Lipzen A."/>
            <person name="Chen C."/>
            <person name="Yanf M."/>
            <person name="Daum C."/>
            <person name="Ng V."/>
            <person name="Clum A."/>
            <person name="Ohm R."/>
            <person name="Martin F."/>
            <person name="Silar P."/>
            <person name="Natvig D."/>
            <person name="Lalanne C."/>
            <person name="Gautier V."/>
            <person name="Ament-Velasquez S.L."/>
            <person name="Kruys A."/>
            <person name="Hutchinson M.I."/>
            <person name="Powell A.J."/>
            <person name="Barry K."/>
            <person name="Miller A.N."/>
            <person name="Grigoriev I.V."/>
            <person name="Debuchy R."/>
            <person name="Gladieux P."/>
            <person name="Thoren M.H."/>
            <person name="Johannesson H."/>
        </authorList>
    </citation>
    <scope>NUCLEOTIDE SEQUENCE</scope>
    <source>
        <strain evidence="3">CBS 123565</strain>
    </source>
</reference>
<comment type="caution">
    <text evidence="3">The sequence shown here is derived from an EMBL/GenBank/DDBJ whole genome shotgun (WGS) entry which is preliminary data.</text>
</comment>
<dbReference type="Proteomes" id="UP001304895">
    <property type="component" value="Unassembled WGS sequence"/>
</dbReference>
<gene>
    <name evidence="3" type="ORF">BT67DRAFT_160099</name>
</gene>
<feature type="compositionally biased region" description="Polar residues" evidence="1">
    <location>
        <begin position="70"/>
        <end position="79"/>
    </location>
</feature>
<accession>A0AAN6UE04</accession>